<feature type="domain" description="Glyoxalase-like" evidence="1">
    <location>
        <begin position="118"/>
        <end position="217"/>
    </location>
</feature>
<name>A0ABP4AZT2_9ACTN</name>
<protein>
    <submittedName>
        <fullName evidence="2">VOC family protein</fullName>
    </submittedName>
</protein>
<dbReference type="Pfam" id="PF18029">
    <property type="entry name" value="Glyoxalase_6"/>
    <property type="match status" value="2"/>
</dbReference>
<reference evidence="3" key="1">
    <citation type="journal article" date="2019" name="Int. J. Syst. Evol. Microbiol.">
        <title>The Global Catalogue of Microorganisms (GCM) 10K type strain sequencing project: providing services to taxonomists for standard genome sequencing and annotation.</title>
        <authorList>
            <consortium name="The Broad Institute Genomics Platform"/>
            <consortium name="The Broad Institute Genome Sequencing Center for Infectious Disease"/>
            <person name="Wu L."/>
            <person name="Ma J."/>
        </authorList>
    </citation>
    <scope>NUCLEOTIDE SEQUENCE [LARGE SCALE GENOMIC DNA]</scope>
    <source>
        <strain evidence="3">JCM 10696</strain>
    </source>
</reference>
<dbReference type="RefSeq" id="WP_344238349.1">
    <property type="nucleotide sequence ID" value="NZ_BAAAHH010000004.1"/>
</dbReference>
<organism evidence="2 3">
    <name type="scientific">Actinocorallia libanotica</name>
    <dbReference type="NCBI Taxonomy" id="46162"/>
    <lineage>
        <taxon>Bacteria</taxon>
        <taxon>Bacillati</taxon>
        <taxon>Actinomycetota</taxon>
        <taxon>Actinomycetes</taxon>
        <taxon>Streptosporangiales</taxon>
        <taxon>Thermomonosporaceae</taxon>
        <taxon>Actinocorallia</taxon>
    </lineage>
</organism>
<evidence type="ECO:0000313" key="3">
    <source>
        <dbReference type="Proteomes" id="UP001500665"/>
    </source>
</evidence>
<dbReference type="InterPro" id="IPR041581">
    <property type="entry name" value="Glyoxalase_6"/>
</dbReference>
<feature type="domain" description="Glyoxalase-like" evidence="1">
    <location>
        <begin position="9"/>
        <end position="104"/>
    </location>
</feature>
<dbReference type="SUPFAM" id="SSF54593">
    <property type="entry name" value="Glyoxalase/Bleomycin resistance protein/Dihydroxybiphenyl dioxygenase"/>
    <property type="match status" value="1"/>
</dbReference>
<sequence>MVLARFKDLALDAVDPAVLGAFLAAAADLAWVPLDDGDGKLTGSTPQHTIWVNRVPEPKTVKNRVHLDLYARSVAGLEALGARKVEELPEWTVMQDVEGGEFCAFLRDDPPRDRIHGLVVDSADPRGQAAWWASVYGADVTHHDGWSTVENVPGLPIRTFDFVPVPEPKTVKNRVHWDVCADVADLTAAGARVLRERDEEIAWTVMADPEGNEFCVFDPAD</sequence>
<gene>
    <name evidence="2" type="ORF">GCM10009550_16030</name>
</gene>
<dbReference type="InterPro" id="IPR029068">
    <property type="entry name" value="Glyas_Bleomycin-R_OHBP_Dase"/>
</dbReference>
<evidence type="ECO:0000313" key="2">
    <source>
        <dbReference type="EMBL" id="GAA0943780.1"/>
    </source>
</evidence>
<dbReference type="Proteomes" id="UP001500665">
    <property type="component" value="Unassembled WGS sequence"/>
</dbReference>
<keyword evidence="3" id="KW-1185">Reference proteome</keyword>
<evidence type="ECO:0000259" key="1">
    <source>
        <dbReference type="Pfam" id="PF18029"/>
    </source>
</evidence>
<dbReference type="PANTHER" id="PTHR35908">
    <property type="entry name" value="HYPOTHETICAL FUSION PROTEIN"/>
    <property type="match status" value="1"/>
</dbReference>
<dbReference type="Gene3D" id="3.10.180.10">
    <property type="entry name" value="2,3-Dihydroxybiphenyl 1,2-Dioxygenase, domain 1"/>
    <property type="match status" value="2"/>
</dbReference>
<accession>A0ABP4AZT2</accession>
<dbReference type="EMBL" id="BAAAHH010000004">
    <property type="protein sequence ID" value="GAA0943780.1"/>
    <property type="molecule type" value="Genomic_DNA"/>
</dbReference>
<comment type="caution">
    <text evidence="2">The sequence shown here is derived from an EMBL/GenBank/DDBJ whole genome shotgun (WGS) entry which is preliminary data.</text>
</comment>
<proteinExistence type="predicted"/>
<dbReference type="PANTHER" id="PTHR35908:SF1">
    <property type="entry name" value="CONSERVED PROTEIN"/>
    <property type="match status" value="1"/>
</dbReference>